<dbReference type="EMBL" id="AUZZ01007623">
    <property type="protein sequence ID" value="EQD41601.1"/>
    <property type="molecule type" value="Genomic_DNA"/>
</dbReference>
<reference evidence="2" key="2">
    <citation type="journal article" date="2014" name="ISME J.">
        <title>Microbial stratification in low pH oxic and suboxic macroscopic growths along an acid mine drainage.</title>
        <authorList>
            <person name="Mendez-Garcia C."/>
            <person name="Mesa V."/>
            <person name="Sprenger R.R."/>
            <person name="Richter M."/>
            <person name="Diez M.S."/>
            <person name="Solano J."/>
            <person name="Bargiela R."/>
            <person name="Golyshina O.V."/>
            <person name="Manteca A."/>
            <person name="Ramos J.L."/>
            <person name="Gallego J.R."/>
            <person name="Llorente I."/>
            <person name="Martins Dos Santos V.A."/>
            <person name="Jensen O.N."/>
            <person name="Pelaez A.I."/>
            <person name="Sanchez J."/>
            <person name="Ferrer M."/>
        </authorList>
    </citation>
    <scope>NUCLEOTIDE SEQUENCE</scope>
</reference>
<evidence type="ECO:0000256" key="1">
    <source>
        <dbReference type="ARBA" id="ARBA00009820"/>
    </source>
</evidence>
<proteinExistence type="inferred from homology"/>
<comment type="caution">
    <text evidence="2">The sequence shown here is derived from an EMBL/GenBank/DDBJ whole genome shotgun (WGS) entry which is preliminary data.</text>
</comment>
<gene>
    <name evidence="2" type="ORF">B2A_10586</name>
</gene>
<dbReference type="PANTHER" id="PTHR36842">
    <property type="entry name" value="PROTEIN TOLB HOMOLOG"/>
    <property type="match status" value="1"/>
</dbReference>
<dbReference type="Gene3D" id="2.120.10.30">
    <property type="entry name" value="TolB, C-terminal domain"/>
    <property type="match status" value="2"/>
</dbReference>
<feature type="non-terminal residue" evidence="2">
    <location>
        <position position="351"/>
    </location>
</feature>
<dbReference type="InterPro" id="IPR011659">
    <property type="entry name" value="WD40"/>
</dbReference>
<accession>T0Z0Z8</accession>
<organism evidence="2">
    <name type="scientific">mine drainage metagenome</name>
    <dbReference type="NCBI Taxonomy" id="410659"/>
    <lineage>
        <taxon>unclassified sequences</taxon>
        <taxon>metagenomes</taxon>
        <taxon>ecological metagenomes</taxon>
    </lineage>
</organism>
<evidence type="ECO:0000313" key="2">
    <source>
        <dbReference type="EMBL" id="EQD41601.1"/>
    </source>
</evidence>
<comment type="similarity">
    <text evidence="1">Belongs to the TolB family.</text>
</comment>
<dbReference type="Pfam" id="PF07676">
    <property type="entry name" value="PD40"/>
    <property type="match status" value="4"/>
</dbReference>
<sequence>MRPIHLKDFRSLVKFASLEFSPGGGRIVFVAIRPDLVHNRYDRTLMVVSTSGGAPRALVRGMRHLKMPRWSPDGSQIAFIASVDRQKPEIYSVSALGGTPHRMSNAPQGVQQFAWSPNGRTIAYVTPDGPKLGKWARLTHHDLFSIHDDDYQITKAPVPSHIWLLSVRHGTARQLTFGPTSVLENAPPFAGSITAPAWSADGHWLVFTRQIDADDSDTDRTTIVAVNVKTGKVRVLTSHPTYEYTPAFAPKGDAIAYLYPHGPGPVSDMDIFVTSLAGGNGHDVSADLDRDVATTYAWLPDARGLVAVANDHVGTKIFVQPLHGRGYPLVLGRLNPTRVAVSAQGKLAFVA</sequence>
<reference evidence="2" key="1">
    <citation type="submission" date="2013-08" db="EMBL/GenBank/DDBJ databases">
        <authorList>
            <person name="Mendez C."/>
            <person name="Richter M."/>
            <person name="Ferrer M."/>
            <person name="Sanchez J."/>
        </authorList>
    </citation>
    <scope>NUCLEOTIDE SEQUENCE</scope>
</reference>
<dbReference type="InterPro" id="IPR011042">
    <property type="entry name" value="6-blade_b-propeller_TolB-like"/>
</dbReference>
<protein>
    <submittedName>
        <fullName evidence="2">Peptidase S9 prolyl oligopeptidase active site domain protein</fullName>
    </submittedName>
</protein>
<name>T0Z0Z8_9ZZZZ</name>
<dbReference type="AlphaFoldDB" id="T0Z0Z8"/>
<dbReference type="PANTHER" id="PTHR36842:SF1">
    <property type="entry name" value="PROTEIN TOLB"/>
    <property type="match status" value="1"/>
</dbReference>
<dbReference type="SUPFAM" id="SSF82171">
    <property type="entry name" value="DPP6 N-terminal domain-like"/>
    <property type="match status" value="1"/>
</dbReference>